<feature type="domain" description="RNase H type-1" evidence="2">
    <location>
        <begin position="230"/>
        <end position="369"/>
    </location>
</feature>
<proteinExistence type="predicted"/>
<dbReference type="Proteomes" id="UP000440578">
    <property type="component" value="Unassembled WGS sequence"/>
</dbReference>
<accession>A0A6A4VWX0</accession>
<dbReference type="InterPro" id="IPR036397">
    <property type="entry name" value="RNaseH_sf"/>
</dbReference>
<dbReference type="InterPro" id="IPR002156">
    <property type="entry name" value="RNaseH_domain"/>
</dbReference>
<reference evidence="3 4" key="1">
    <citation type="submission" date="2019-07" db="EMBL/GenBank/DDBJ databases">
        <title>Draft genome assembly of a fouling barnacle, Amphibalanus amphitrite (Darwin, 1854): The first reference genome for Thecostraca.</title>
        <authorList>
            <person name="Kim W."/>
        </authorList>
    </citation>
    <scope>NUCLEOTIDE SEQUENCE [LARGE SCALE GENOMIC DNA]</scope>
    <source>
        <strain evidence="3">SNU_AA5</strain>
        <tissue evidence="3">Soma without cirri and trophi</tissue>
    </source>
</reference>
<dbReference type="PROSITE" id="PS50879">
    <property type="entry name" value="RNASE_H_1"/>
    <property type="match status" value="1"/>
</dbReference>
<dbReference type="GO" id="GO:0004523">
    <property type="term" value="F:RNA-DNA hybrid ribonuclease activity"/>
    <property type="evidence" value="ECO:0007669"/>
    <property type="project" value="InterPro"/>
</dbReference>
<dbReference type="SUPFAM" id="SSF53098">
    <property type="entry name" value="Ribonuclease H-like"/>
    <property type="match status" value="1"/>
</dbReference>
<dbReference type="InterPro" id="IPR012337">
    <property type="entry name" value="RNaseH-like_sf"/>
</dbReference>
<sequence>MVPLRLRVDQSVVWENAAPSSSTRLCRPISIKYARETPELSRAERRLLTGREWGLEERQLRIVVSGYIRGALEHAAAAWLPAASPSHVMLLEREMREAARVVTGCPRSTPAHAVMAEAGLAPVAERRTALAARLLAKARALPAGDPLRKVAESQAPTRLSTVTGWRGVGEETWRAAGICPPIEPILPLPDPPWEPSPTVSFGLDIGAAIPTAASDTWKRNAAFQHLAALPQCATWVWTDGSATDGVLNGGAGALIVWPDGEERSVRAPAGRLCSSFRAEMVALQAALSFLLENPLHADDPVVICTDSQSALAALREGPAAQHSPLGGAIWRALRGLTAGVRQVHLQWVPSHCGLEGNERADSIAKEASNLAQDQVPIDVQTAHRAAARVATGEGPDHPSLAGRLVPPANRGPPPAGRGRRRPVGGGGRTPAPRWPLDQSYAVAPQSRAGALPAGGVRAV</sequence>
<gene>
    <name evidence="3" type="ORF">FJT64_008428</name>
</gene>
<dbReference type="OrthoDB" id="409048at2759"/>
<evidence type="ECO:0000259" key="2">
    <source>
        <dbReference type="PROSITE" id="PS50879"/>
    </source>
</evidence>
<evidence type="ECO:0000313" key="3">
    <source>
        <dbReference type="EMBL" id="KAF0293871.1"/>
    </source>
</evidence>
<feature type="region of interest" description="Disordered" evidence="1">
    <location>
        <begin position="389"/>
        <end position="438"/>
    </location>
</feature>
<dbReference type="CDD" id="cd09276">
    <property type="entry name" value="Rnase_HI_RT_non_LTR"/>
    <property type="match status" value="1"/>
</dbReference>
<dbReference type="Gene3D" id="3.30.420.10">
    <property type="entry name" value="Ribonuclease H-like superfamily/Ribonuclease H"/>
    <property type="match status" value="1"/>
</dbReference>
<dbReference type="EMBL" id="VIIS01001717">
    <property type="protein sequence ID" value="KAF0293871.1"/>
    <property type="molecule type" value="Genomic_DNA"/>
</dbReference>
<comment type="caution">
    <text evidence="3">The sequence shown here is derived from an EMBL/GenBank/DDBJ whole genome shotgun (WGS) entry which is preliminary data.</text>
</comment>
<dbReference type="GO" id="GO:0003676">
    <property type="term" value="F:nucleic acid binding"/>
    <property type="evidence" value="ECO:0007669"/>
    <property type="project" value="InterPro"/>
</dbReference>
<dbReference type="Pfam" id="PF00075">
    <property type="entry name" value="RNase_H"/>
    <property type="match status" value="1"/>
</dbReference>
<evidence type="ECO:0000256" key="1">
    <source>
        <dbReference type="SAM" id="MobiDB-lite"/>
    </source>
</evidence>
<evidence type="ECO:0000313" key="4">
    <source>
        <dbReference type="Proteomes" id="UP000440578"/>
    </source>
</evidence>
<dbReference type="AlphaFoldDB" id="A0A6A4VWX0"/>
<name>A0A6A4VWX0_AMPAM</name>
<keyword evidence="4" id="KW-1185">Reference proteome</keyword>
<organism evidence="3 4">
    <name type="scientific">Amphibalanus amphitrite</name>
    <name type="common">Striped barnacle</name>
    <name type="synonym">Balanus amphitrite</name>
    <dbReference type="NCBI Taxonomy" id="1232801"/>
    <lineage>
        <taxon>Eukaryota</taxon>
        <taxon>Metazoa</taxon>
        <taxon>Ecdysozoa</taxon>
        <taxon>Arthropoda</taxon>
        <taxon>Crustacea</taxon>
        <taxon>Multicrustacea</taxon>
        <taxon>Cirripedia</taxon>
        <taxon>Thoracica</taxon>
        <taxon>Thoracicalcarea</taxon>
        <taxon>Balanomorpha</taxon>
        <taxon>Balanoidea</taxon>
        <taxon>Balanidae</taxon>
        <taxon>Amphibalaninae</taxon>
        <taxon>Amphibalanus</taxon>
    </lineage>
</organism>
<protein>
    <recommendedName>
        <fullName evidence="2">RNase H type-1 domain-containing protein</fullName>
    </recommendedName>
</protein>